<dbReference type="Gene3D" id="3.30.300.130">
    <property type="entry name" value="Fe-S cluster assembly (FSCA)"/>
    <property type="match status" value="1"/>
</dbReference>
<dbReference type="InterPro" id="IPR052339">
    <property type="entry name" value="Fe-S_Maturation_MIP18"/>
</dbReference>
<dbReference type="PANTHER" id="PTHR42831:SF1">
    <property type="entry name" value="FE-S PROTEIN MATURATION AUXILIARY FACTOR YITW"/>
    <property type="match status" value="1"/>
</dbReference>
<dbReference type="KEGG" id="dia:Dtpsy_2338"/>
<sequence>MTYRRHREDVLVRRNVTVEAIPSGEPIELEAGQLAQITQALGSSFTLLVEGQLMRLKGVDADAIGKTPPETITAPADLPIEELEPLVWETLRTCYDPEIPVNIVDLGLVYRLAFEPLPDDAHKVRALVDMTLTAPGCGMGEAIADEVCDKLLALPRVGEITVNLVFDPPWDRSMMSEEAQLALGL</sequence>
<gene>
    <name evidence="2" type="ordered locus">Dtpsy_2338</name>
</gene>
<dbReference type="InterPro" id="IPR017776">
    <property type="entry name" value="FeS_assembly_SufT_put"/>
</dbReference>
<protein>
    <submittedName>
        <fullName evidence="2">FeS assembly SUF system protein SufT</fullName>
    </submittedName>
</protein>
<dbReference type="InterPro" id="IPR002744">
    <property type="entry name" value="MIP18-like"/>
</dbReference>
<dbReference type="EMBL" id="CP001392">
    <property type="protein sequence ID" value="ACM33775.1"/>
    <property type="molecule type" value="Genomic_DNA"/>
</dbReference>
<organism evidence="2 3">
    <name type="scientific">Acidovorax ebreus (strain TPSY)</name>
    <name type="common">Diaphorobacter sp. (strain TPSY)</name>
    <dbReference type="NCBI Taxonomy" id="535289"/>
    <lineage>
        <taxon>Bacteria</taxon>
        <taxon>Pseudomonadati</taxon>
        <taxon>Pseudomonadota</taxon>
        <taxon>Betaproteobacteria</taxon>
        <taxon>Burkholderiales</taxon>
        <taxon>Comamonadaceae</taxon>
        <taxon>Diaphorobacter</taxon>
    </lineage>
</organism>
<evidence type="ECO:0000313" key="3">
    <source>
        <dbReference type="Proteomes" id="UP000000450"/>
    </source>
</evidence>
<keyword evidence="3" id="KW-1185">Reference proteome</keyword>
<dbReference type="AlphaFoldDB" id="A0A9J9UB75"/>
<dbReference type="Proteomes" id="UP000000450">
    <property type="component" value="Chromosome"/>
</dbReference>
<evidence type="ECO:0000313" key="2">
    <source>
        <dbReference type="EMBL" id="ACM33775.1"/>
    </source>
</evidence>
<feature type="domain" description="MIP18 family-like" evidence="1">
    <location>
        <begin position="87"/>
        <end position="162"/>
    </location>
</feature>
<dbReference type="PANTHER" id="PTHR42831">
    <property type="entry name" value="FE-S PROTEIN MATURATION AUXILIARY FACTOR YITW"/>
    <property type="match status" value="1"/>
</dbReference>
<name>A0A9J9UB75_ACIET</name>
<dbReference type="SUPFAM" id="SSF117916">
    <property type="entry name" value="Fe-S cluster assembly (FSCA) domain-like"/>
    <property type="match status" value="1"/>
</dbReference>
<dbReference type="NCBIfam" id="TIGR03406">
    <property type="entry name" value="FeS_long_SufT"/>
    <property type="match status" value="1"/>
</dbReference>
<accession>A0A9J9UB75</accession>
<reference evidence="2 3" key="1">
    <citation type="journal article" date="2010" name="J. Bacteriol.">
        <title>Completed genome sequence of the anaerobic iron-oxidizing bacterium Acidovorax ebreus strain TPSY.</title>
        <authorList>
            <person name="Byrne-Bailey K.G."/>
            <person name="Weber K.A."/>
            <person name="Chair A.H."/>
            <person name="Bose S."/>
            <person name="Knox T."/>
            <person name="Spanbauer T.L."/>
            <person name="Chertkov O."/>
            <person name="Coates J.D."/>
        </authorList>
    </citation>
    <scope>NUCLEOTIDE SEQUENCE [LARGE SCALE GENOMIC DNA]</scope>
    <source>
        <strain evidence="2 3">TPSY</strain>
    </source>
</reference>
<proteinExistence type="predicted"/>
<dbReference type="RefSeq" id="WP_015913741.1">
    <property type="nucleotide sequence ID" value="NC_011992.1"/>
</dbReference>
<evidence type="ECO:0000259" key="1">
    <source>
        <dbReference type="Pfam" id="PF01883"/>
    </source>
</evidence>
<dbReference type="Pfam" id="PF01883">
    <property type="entry name" value="FeS_assembly_P"/>
    <property type="match status" value="1"/>
</dbReference>
<dbReference type="InterPro" id="IPR034904">
    <property type="entry name" value="FSCA_dom_sf"/>
</dbReference>